<evidence type="ECO:0000313" key="4">
    <source>
        <dbReference type="WBParaSite" id="MhA1_Contig435.frz3.gene7"/>
    </source>
</evidence>
<reference evidence="4" key="1">
    <citation type="submission" date="2016-11" db="UniProtKB">
        <authorList>
            <consortium name="WormBaseParasite"/>
        </authorList>
    </citation>
    <scope>IDENTIFICATION</scope>
</reference>
<proteinExistence type="predicted"/>
<dbReference type="WBParaSite" id="MhA1_Contig435.frz3.gene7">
    <property type="protein sequence ID" value="MhA1_Contig435.frz3.gene7"/>
    <property type="gene ID" value="MhA1_Contig435.frz3.gene7"/>
</dbReference>
<evidence type="ECO:0000313" key="3">
    <source>
        <dbReference type="Proteomes" id="UP000095281"/>
    </source>
</evidence>
<name>A0A1I8BQM1_MELHA</name>
<organism evidence="3 4">
    <name type="scientific">Meloidogyne hapla</name>
    <name type="common">Root-knot nematode worm</name>
    <dbReference type="NCBI Taxonomy" id="6305"/>
    <lineage>
        <taxon>Eukaryota</taxon>
        <taxon>Metazoa</taxon>
        <taxon>Ecdysozoa</taxon>
        <taxon>Nematoda</taxon>
        <taxon>Chromadorea</taxon>
        <taxon>Rhabditida</taxon>
        <taxon>Tylenchina</taxon>
        <taxon>Tylenchomorpha</taxon>
        <taxon>Tylenchoidea</taxon>
        <taxon>Meloidogynidae</taxon>
        <taxon>Meloidogyninae</taxon>
        <taxon>Meloidogyne</taxon>
    </lineage>
</organism>
<evidence type="ECO:0000256" key="1">
    <source>
        <dbReference type="SAM" id="MobiDB-lite"/>
    </source>
</evidence>
<feature type="region of interest" description="Disordered" evidence="1">
    <location>
        <begin position="239"/>
        <end position="258"/>
    </location>
</feature>
<evidence type="ECO:0000256" key="2">
    <source>
        <dbReference type="SAM" id="SignalP"/>
    </source>
</evidence>
<protein>
    <submittedName>
        <fullName evidence="4">Uncharacterized protein</fullName>
    </submittedName>
</protein>
<feature type="chain" id="PRO_5009316075" evidence="2">
    <location>
        <begin position="23"/>
        <end position="274"/>
    </location>
</feature>
<keyword evidence="3" id="KW-1185">Reference proteome</keyword>
<keyword evidence="2" id="KW-0732">Signal</keyword>
<accession>A0A1I8BQM1</accession>
<dbReference type="Proteomes" id="UP000095281">
    <property type="component" value="Unplaced"/>
</dbReference>
<dbReference type="AlphaFoldDB" id="A0A1I8BQM1"/>
<sequence length="274" mass="31516">MKIIILILHSLIFALLLSFINSAPKNKGKGIATSSDNIIDNDGKKLNIETEIFNEALKNLQKENNCEEIIKKVVRPSVEVQKDLLEDYLKNDEFSEAWSLVKYGKPSKPILDRIGDNMQLKIALIQGLIVLYKFGEISSINFGINSEFVQVAMAANGINLYKNAGGNIKKSEDTKAYNKLSENIKENLGFYQMEEKLIGESISRIYKFYSDLNQLKMEYKQKEIEEELRQKNKGLEHDLNFLPIEAPEEEKEKEKKKKQWDDYVADILGKKPKY</sequence>
<feature type="signal peptide" evidence="2">
    <location>
        <begin position="1"/>
        <end position="22"/>
    </location>
</feature>